<keyword evidence="2" id="KW-1185">Reference proteome</keyword>
<protein>
    <submittedName>
        <fullName evidence="1">Succinate dehydrogenase</fullName>
    </submittedName>
</protein>
<dbReference type="PATRIC" id="fig|68223.7.peg.3296"/>
<dbReference type="Gene3D" id="3.10.20.30">
    <property type="match status" value="1"/>
</dbReference>
<evidence type="ECO:0000313" key="1">
    <source>
        <dbReference type="EMBL" id="KJY25458.1"/>
    </source>
</evidence>
<organism evidence="1 2">
    <name type="scientific">Streptomyces katrae</name>
    <dbReference type="NCBI Taxonomy" id="68223"/>
    <lineage>
        <taxon>Bacteria</taxon>
        <taxon>Bacillati</taxon>
        <taxon>Actinomycetota</taxon>
        <taxon>Actinomycetes</taxon>
        <taxon>Kitasatosporales</taxon>
        <taxon>Streptomycetaceae</taxon>
        <taxon>Streptomyces</taxon>
    </lineage>
</organism>
<dbReference type="Proteomes" id="UP000033551">
    <property type="component" value="Unassembled WGS sequence"/>
</dbReference>
<dbReference type="AlphaFoldDB" id="A0A0F4IVH1"/>
<dbReference type="EMBL" id="JZWV01001071">
    <property type="protein sequence ID" value="KJY25458.1"/>
    <property type="molecule type" value="Genomic_DNA"/>
</dbReference>
<comment type="caution">
    <text evidence="1">The sequence shown here is derived from an EMBL/GenBank/DDBJ whole genome shotgun (WGS) entry which is preliminary data.</text>
</comment>
<dbReference type="InterPro" id="IPR012675">
    <property type="entry name" value="Beta-grasp_dom_sf"/>
</dbReference>
<name>A0A0F4IVH1_9ACTN</name>
<sequence>MKLTLRVWRQQNADAPGAMASYEVDGISKDMSFLEMLDTLNEDLILRGED</sequence>
<feature type="non-terminal residue" evidence="1">
    <location>
        <position position="50"/>
    </location>
</feature>
<accession>A0A0F4IVH1</accession>
<evidence type="ECO:0000313" key="2">
    <source>
        <dbReference type="Proteomes" id="UP000033551"/>
    </source>
</evidence>
<gene>
    <name evidence="1" type="ORF">VR44_32460</name>
</gene>
<reference evidence="1 2" key="1">
    <citation type="submission" date="2015-02" db="EMBL/GenBank/DDBJ databases">
        <authorList>
            <person name="Ju K.-S."/>
            <person name="Doroghazi J.R."/>
            <person name="Metcalf W."/>
        </authorList>
    </citation>
    <scope>NUCLEOTIDE SEQUENCE [LARGE SCALE GENOMIC DNA]</scope>
    <source>
        <strain evidence="1 2">NRRL ISP-5550</strain>
    </source>
</reference>
<proteinExistence type="predicted"/>